<proteinExistence type="predicted"/>
<evidence type="ECO:0000256" key="1">
    <source>
        <dbReference type="SAM" id="SignalP"/>
    </source>
</evidence>
<dbReference type="Proteomes" id="UP001259492">
    <property type="component" value="Unassembled WGS sequence"/>
</dbReference>
<keyword evidence="1" id="KW-0732">Signal</keyword>
<name>A0ABU2YJ89_9FLAO</name>
<dbReference type="EMBL" id="JAVRIA010000002">
    <property type="protein sequence ID" value="MDT0557865.1"/>
    <property type="molecule type" value="Genomic_DNA"/>
</dbReference>
<feature type="signal peptide" evidence="1">
    <location>
        <begin position="1"/>
        <end position="22"/>
    </location>
</feature>
<evidence type="ECO:0000313" key="2">
    <source>
        <dbReference type="EMBL" id="MDT0557865.1"/>
    </source>
</evidence>
<evidence type="ECO:0000313" key="3">
    <source>
        <dbReference type="Proteomes" id="UP001259492"/>
    </source>
</evidence>
<feature type="chain" id="PRO_5046471653" evidence="1">
    <location>
        <begin position="23"/>
        <end position="551"/>
    </location>
</feature>
<dbReference type="InterPro" id="IPR025366">
    <property type="entry name" value="DUF4270"/>
</dbReference>
<gene>
    <name evidence="2" type="ORF">RM697_04360</name>
</gene>
<comment type="caution">
    <text evidence="2">The sequence shown here is derived from an EMBL/GenBank/DDBJ whole genome shotgun (WGS) entry which is preliminary data.</text>
</comment>
<reference evidence="2 3" key="1">
    <citation type="submission" date="2023-09" db="EMBL/GenBank/DDBJ databases">
        <authorList>
            <person name="Rey-Velasco X."/>
        </authorList>
    </citation>
    <scope>NUCLEOTIDE SEQUENCE [LARGE SCALE GENOMIC DNA]</scope>
    <source>
        <strain evidence="2 3">W332</strain>
    </source>
</reference>
<dbReference type="PROSITE" id="PS51257">
    <property type="entry name" value="PROKAR_LIPOPROTEIN"/>
    <property type="match status" value="1"/>
</dbReference>
<sequence>MKHTIRYSVFTILLLTTIIACDKDFASIDSDIINNENATNFNTDSEKFNVIAYTNKLDPVQTDNMPINLLGVHNDPNYGSYTASIVTQLSSAVIAPDFGENVELDSVVLTLPYFSRAIDVDEDGFPIYELDSVYGSSPIKLSIYENNFFLRDFDPTSEFSQSQSYFSNKATSISDNISPSDLEGTPILLDPDAAPFIDVNNFVPSSDIVELWDEDDEVTQRNAPSLRLKLDNQFWQEKILDMEGDPVLSNANNFSNYFRGLYIKAEALTPDGSLMYFNFNSSNANIVLYYTQDPFTEGEERENATFTLGFNGNRVNFYDTNFTTIIPDGDEVNGDERIYLKGGEGALGEIKLFGGEDLDNDNSSDNTFESFKKEFVNTDADGKFMSRKRIINEANLVFYVDNALVNGDEPNRLFLFDAKNNTPLVDYFLDANNGVDPENSIINHLGPLERVDDDDPQSEGVKYKFKLTQHITNLLVNDSTNVKLGLSVSTNVNLEESFNHGNILTGDDSSVLEIPLSSIISHRGTILAGNNHPDPDKRVYLEIFYSEPEND</sequence>
<keyword evidence="3" id="KW-1185">Reference proteome</keyword>
<organism evidence="2 3">
    <name type="scientific">Microcosmobacter mediterraneus</name>
    <dbReference type="NCBI Taxonomy" id="3075607"/>
    <lineage>
        <taxon>Bacteria</taxon>
        <taxon>Pseudomonadati</taxon>
        <taxon>Bacteroidota</taxon>
        <taxon>Flavobacteriia</taxon>
        <taxon>Flavobacteriales</taxon>
        <taxon>Flavobacteriaceae</taxon>
        <taxon>Microcosmobacter</taxon>
    </lineage>
</organism>
<protein>
    <submittedName>
        <fullName evidence="2">DUF4270 domain-containing protein</fullName>
    </submittedName>
</protein>
<dbReference type="RefSeq" id="WP_311426640.1">
    <property type="nucleotide sequence ID" value="NZ_JAVRIA010000002.1"/>
</dbReference>
<dbReference type="Pfam" id="PF14092">
    <property type="entry name" value="DUF4270"/>
    <property type="match status" value="1"/>
</dbReference>
<accession>A0ABU2YJ89</accession>